<dbReference type="FunCoup" id="A0A6P7GEH1">
    <property type="interactions" value="1"/>
</dbReference>
<keyword evidence="4" id="KW-0808">Transferase</keyword>
<evidence type="ECO:0000256" key="5">
    <source>
        <dbReference type="ARBA" id="ARBA00022741"/>
    </source>
</evidence>
<keyword evidence="14" id="KW-1185">Reference proteome</keyword>
<accession>A0A6P7GEH1</accession>
<evidence type="ECO:0000256" key="1">
    <source>
        <dbReference type="ARBA" id="ARBA00010886"/>
    </source>
</evidence>
<proteinExistence type="inferred from homology"/>
<dbReference type="InterPro" id="IPR000719">
    <property type="entry name" value="Prot_kinase_dom"/>
</dbReference>
<feature type="domain" description="Protein kinase" evidence="12">
    <location>
        <begin position="4"/>
        <end position="258"/>
    </location>
</feature>
<keyword evidence="5 10" id="KW-0547">Nucleotide-binding</keyword>
<dbReference type="InterPro" id="IPR051131">
    <property type="entry name" value="NEK_Ser/Thr_kinase_NIMA"/>
</dbReference>
<dbReference type="SMART" id="SM00220">
    <property type="entry name" value="S_TKc"/>
    <property type="match status" value="1"/>
</dbReference>
<evidence type="ECO:0000313" key="14">
    <source>
        <dbReference type="Proteomes" id="UP001652700"/>
    </source>
</evidence>
<comment type="catalytic activity">
    <reaction evidence="8">
        <text>L-threonyl-[protein] + ATP = O-phospho-L-threonyl-[protein] + ADP + H(+)</text>
        <dbReference type="Rhea" id="RHEA:46608"/>
        <dbReference type="Rhea" id="RHEA-COMP:11060"/>
        <dbReference type="Rhea" id="RHEA-COMP:11605"/>
        <dbReference type="ChEBI" id="CHEBI:15378"/>
        <dbReference type="ChEBI" id="CHEBI:30013"/>
        <dbReference type="ChEBI" id="CHEBI:30616"/>
        <dbReference type="ChEBI" id="CHEBI:61977"/>
        <dbReference type="ChEBI" id="CHEBI:456216"/>
        <dbReference type="EC" id="2.7.11.1"/>
    </reaction>
</comment>
<dbReference type="AlphaFoldDB" id="A0A6P7GEH1"/>
<evidence type="ECO:0000256" key="10">
    <source>
        <dbReference type="PROSITE-ProRule" id="PRU10141"/>
    </source>
</evidence>
<feature type="binding site" evidence="10">
    <location>
        <position position="33"/>
    </location>
    <ligand>
        <name>ATP</name>
        <dbReference type="ChEBI" id="CHEBI:30616"/>
    </ligand>
</feature>
<dbReference type="GeneID" id="114336353"/>
<evidence type="ECO:0000259" key="12">
    <source>
        <dbReference type="PROSITE" id="PS50011"/>
    </source>
</evidence>
<evidence type="ECO:0000313" key="13">
    <source>
        <dbReference type="EnsemblMetazoa" id="XP_028142505.1"/>
    </source>
</evidence>
<dbReference type="Pfam" id="PF00069">
    <property type="entry name" value="Pkinase"/>
    <property type="match status" value="1"/>
</dbReference>
<evidence type="ECO:0000256" key="7">
    <source>
        <dbReference type="ARBA" id="ARBA00022840"/>
    </source>
</evidence>
<reference evidence="13" key="2">
    <citation type="submission" date="2025-05" db="UniProtKB">
        <authorList>
            <consortium name="EnsemblMetazoa"/>
        </authorList>
    </citation>
    <scope>IDENTIFICATION</scope>
</reference>
<dbReference type="Gene3D" id="1.10.510.10">
    <property type="entry name" value="Transferase(Phosphotransferase) domain 1"/>
    <property type="match status" value="1"/>
</dbReference>
<dbReference type="EnsemblMetazoa" id="XM_028286704.2">
    <property type="protein sequence ID" value="XP_028142505.1"/>
    <property type="gene ID" value="LOC114336353"/>
</dbReference>
<keyword evidence="3 11" id="KW-0723">Serine/threonine-protein kinase</keyword>
<evidence type="ECO:0000256" key="4">
    <source>
        <dbReference type="ARBA" id="ARBA00022679"/>
    </source>
</evidence>
<dbReference type="PROSITE" id="PS50011">
    <property type="entry name" value="PROTEIN_KINASE_DOM"/>
    <property type="match status" value="1"/>
</dbReference>
<evidence type="ECO:0000256" key="8">
    <source>
        <dbReference type="ARBA" id="ARBA00047899"/>
    </source>
</evidence>
<evidence type="ECO:0000256" key="3">
    <source>
        <dbReference type="ARBA" id="ARBA00022527"/>
    </source>
</evidence>
<sequence>MDYYNQVKLLGRGAFGTIHLCEKIHNKQKLVRKQITLELDGPQLQAAKNEVAILKSLNHPNIIQYCDSYDSKGIFYIVMEYASKGTLQQLIEKERPNAFAPQYVMDLFCQILMGLDHIHQKQVIHRDLKTENIFLTGLRGDVVKIGDFGISKALINENKANTIIGTCNYLAPELCNGESYNAKSDIWALGCILYEMCAMEKMFSGTVSNVVLSIASGRKKRVNTKVYGKQMQEIIDMMLQTDPNNRPDTRDLMTDPDVFSTLYSLGGFLGCIDAE</sequence>
<keyword evidence="7 10" id="KW-0067">ATP-binding</keyword>
<dbReference type="InParanoid" id="A0A6P7GEH1"/>
<dbReference type="InterPro" id="IPR011009">
    <property type="entry name" value="Kinase-like_dom_sf"/>
</dbReference>
<name>A0A6P7GEH1_DIAVI</name>
<keyword evidence="6" id="KW-0418">Kinase</keyword>
<gene>
    <name evidence="15" type="primary">LOC114336353</name>
</gene>
<protein>
    <recommendedName>
        <fullName evidence="2">non-specific serine/threonine protein kinase</fullName>
        <ecNumber evidence="2">2.7.11.1</ecNumber>
    </recommendedName>
</protein>
<dbReference type="Proteomes" id="UP001652700">
    <property type="component" value="Unplaced"/>
</dbReference>
<organism evidence="15">
    <name type="scientific">Diabrotica virgifera virgifera</name>
    <name type="common">western corn rootworm</name>
    <dbReference type="NCBI Taxonomy" id="50390"/>
    <lineage>
        <taxon>Eukaryota</taxon>
        <taxon>Metazoa</taxon>
        <taxon>Ecdysozoa</taxon>
        <taxon>Arthropoda</taxon>
        <taxon>Hexapoda</taxon>
        <taxon>Insecta</taxon>
        <taxon>Pterygota</taxon>
        <taxon>Neoptera</taxon>
        <taxon>Endopterygota</taxon>
        <taxon>Coleoptera</taxon>
        <taxon>Polyphaga</taxon>
        <taxon>Cucujiformia</taxon>
        <taxon>Chrysomeloidea</taxon>
        <taxon>Chrysomelidae</taxon>
        <taxon>Galerucinae</taxon>
        <taxon>Diabroticina</taxon>
        <taxon>Diabroticites</taxon>
        <taxon>Diabrotica</taxon>
    </lineage>
</organism>
<dbReference type="PROSITE" id="PS00108">
    <property type="entry name" value="PROTEIN_KINASE_ST"/>
    <property type="match status" value="1"/>
</dbReference>
<evidence type="ECO:0000256" key="9">
    <source>
        <dbReference type="ARBA" id="ARBA00048679"/>
    </source>
</evidence>
<comment type="catalytic activity">
    <reaction evidence="9">
        <text>L-seryl-[protein] + ATP = O-phospho-L-seryl-[protein] + ADP + H(+)</text>
        <dbReference type="Rhea" id="RHEA:17989"/>
        <dbReference type="Rhea" id="RHEA-COMP:9863"/>
        <dbReference type="Rhea" id="RHEA-COMP:11604"/>
        <dbReference type="ChEBI" id="CHEBI:15378"/>
        <dbReference type="ChEBI" id="CHEBI:29999"/>
        <dbReference type="ChEBI" id="CHEBI:30616"/>
        <dbReference type="ChEBI" id="CHEBI:83421"/>
        <dbReference type="ChEBI" id="CHEBI:456216"/>
        <dbReference type="EC" id="2.7.11.1"/>
    </reaction>
</comment>
<dbReference type="SUPFAM" id="SSF56112">
    <property type="entry name" value="Protein kinase-like (PK-like)"/>
    <property type="match status" value="1"/>
</dbReference>
<reference evidence="15" key="1">
    <citation type="submission" date="2025-04" db="UniProtKB">
        <authorList>
            <consortium name="RefSeq"/>
        </authorList>
    </citation>
    <scope>IDENTIFICATION</scope>
    <source>
        <tissue evidence="15">Whole insect</tissue>
    </source>
</reference>
<dbReference type="PROSITE" id="PS00107">
    <property type="entry name" value="PROTEIN_KINASE_ATP"/>
    <property type="match status" value="1"/>
</dbReference>
<dbReference type="KEGG" id="dvv:114336353"/>
<dbReference type="PANTHER" id="PTHR44899">
    <property type="entry name" value="CAMK FAMILY PROTEIN KINASE"/>
    <property type="match status" value="1"/>
</dbReference>
<dbReference type="GO" id="GO:0004674">
    <property type="term" value="F:protein serine/threonine kinase activity"/>
    <property type="evidence" value="ECO:0007669"/>
    <property type="project" value="UniProtKB-KW"/>
</dbReference>
<dbReference type="PANTHER" id="PTHR44899:SF3">
    <property type="entry name" value="SERINE_THREONINE-PROTEIN KINASE NEK1"/>
    <property type="match status" value="1"/>
</dbReference>
<dbReference type="EC" id="2.7.11.1" evidence="2"/>
<evidence type="ECO:0000313" key="15">
    <source>
        <dbReference type="RefSeq" id="XP_028142505.1"/>
    </source>
</evidence>
<dbReference type="RefSeq" id="XP_028142505.1">
    <property type="nucleotide sequence ID" value="XM_028286704.1"/>
</dbReference>
<comment type="similarity">
    <text evidence="1">Belongs to the protein kinase superfamily. NEK Ser/Thr protein kinase family. NIMA subfamily.</text>
</comment>
<dbReference type="Gene3D" id="3.30.200.20">
    <property type="entry name" value="Phosphorylase Kinase, domain 1"/>
    <property type="match status" value="1"/>
</dbReference>
<dbReference type="InterPro" id="IPR017441">
    <property type="entry name" value="Protein_kinase_ATP_BS"/>
</dbReference>
<dbReference type="InterPro" id="IPR008271">
    <property type="entry name" value="Ser/Thr_kinase_AS"/>
</dbReference>
<dbReference type="GO" id="GO:0005524">
    <property type="term" value="F:ATP binding"/>
    <property type="evidence" value="ECO:0007669"/>
    <property type="project" value="UniProtKB-UniRule"/>
</dbReference>
<evidence type="ECO:0000256" key="6">
    <source>
        <dbReference type="ARBA" id="ARBA00022777"/>
    </source>
</evidence>
<dbReference type="OrthoDB" id="248923at2759"/>
<evidence type="ECO:0000256" key="2">
    <source>
        <dbReference type="ARBA" id="ARBA00012513"/>
    </source>
</evidence>
<evidence type="ECO:0000256" key="11">
    <source>
        <dbReference type="RuleBase" id="RU000304"/>
    </source>
</evidence>